<sequence>MSLFALAGMFIFGGKKEKKRKKQRREVKKDFPKIDFEYSSEYSVTGYPKKGYLLLLARTDPEGDLEKIKKLMDAEYDTQINEHKIHSIGKKIF</sequence>
<proteinExistence type="predicted"/>
<organism evidence="1 2">
    <name type="scientific">Thermococcus paralvinellae</name>
    <dbReference type="NCBI Taxonomy" id="582419"/>
    <lineage>
        <taxon>Archaea</taxon>
        <taxon>Methanobacteriati</taxon>
        <taxon>Methanobacteriota</taxon>
        <taxon>Thermococci</taxon>
        <taxon>Thermococcales</taxon>
        <taxon>Thermococcaceae</taxon>
        <taxon>Thermococcus</taxon>
    </lineage>
</organism>
<dbReference type="STRING" id="582419.TES1_0189"/>
<dbReference type="EMBL" id="CP006965">
    <property type="protein sequence ID" value="AHF79586.1"/>
    <property type="molecule type" value="Genomic_DNA"/>
</dbReference>
<accession>W0I0L0</accession>
<dbReference type="KEGG" id="ths:TES1_0189"/>
<gene>
    <name evidence="1" type="ORF">TES1_0189</name>
</gene>
<evidence type="ECO:0000313" key="2">
    <source>
        <dbReference type="Proteomes" id="UP000019027"/>
    </source>
</evidence>
<keyword evidence="2" id="KW-1185">Reference proteome</keyword>
<evidence type="ECO:0000313" key="1">
    <source>
        <dbReference type="EMBL" id="AHF79586.1"/>
    </source>
</evidence>
<dbReference type="HOGENOM" id="CLU_2393057_0_0_2"/>
<reference evidence="1 2" key="1">
    <citation type="journal article" date="2014" name="Int. J. Syst. Evol. Microbiol.">
        <title>Thermococcus paralvinellae sp. nov. and Thermococcus cleftensis sp. nov. of hyperthermophilic heterotrophs from deep-sea hydrothermal vents.</title>
        <authorList>
            <person name="Hensley S.A."/>
            <person name="Jung J.H."/>
            <person name="Park C.S."/>
            <person name="Holden J.F."/>
        </authorList>
    </citation>
    <scope>NUCLEOTIDE SEQUENCE [LARGE SCALE GENOMIC DNA]</scope>
    <source>
        <strain evidence="1 2">ES1</strain>
    </source>
</reference>
<protein>
    <submittedName>
        <fullName evidence="1">Uncharacterized protein</fullName>
    </submittedName>
</protein>
<dbReference type="Proteomes" id="UP000019027">
    <property type="component" value="Chromosome"/>
</dbReference>
<name>W0I0L0_9EURY</name>
<dbReference type="AlphaFoldDB" id="W0I0L0"/>